<protein>
    <submittedName>
        <fullName evidence="1">Uncharacterized protein</fullName>
    </submittedName>
</protein>
<organism evidence="1">
    <name type="scientific">marine metagenome</name>
    <dbReference type="NCBI Taxonomy" id="408172"/>
    <lineage>
        <taxon>unclassified sequences</taxon>
        <taxon>metagenomes</taxon>
        <taxon>ecological metagenomes</taxon>
    </lineage>
</organism>
<proteinExistence type="predicted"/>
<dbReference type="AlphaFoldDB" id="A0A382GPS2"/>
<sequence>MKSSLLRLLPVFLLMTVMVSGSEKKATKGGEKRLSSFRNVSGTIQIHSTKSVVLPDTATIFYDDLESGVSDWETQGSWKITTETANSPTHSFHHAVGLDESDTLSSPDINLPAIDAELEELHFSFAVWAEMIDAASPDGHLEDYYRLWVKDMDNSIR</sequence>
<accession>A0A382GPS2</accession>
<name>A0A382GPS2_9ZZZZ</name>
<evidence type="ECO:0000313" key="1">
    <source>
        <dbReference type="EMBL" id="SVB76892.1"/>
    </source>
</evidence>
<reference evidence="1" key="1">
    <citation type="submission" date="2018-05" db="EMBL/GenBank/DDBJ databases">
        <authorList>
            <person name="Lanie J.A."/>
            <person name="Ng W.-L."/>
            <person name="Kazmierczak K.M."/>
            <person name="Andrzejewski T.M."/>
            <person name="Davidsen T.M."/>
            <person name="Wayne K.J."/>
            <person name="Tettelin H."/>
            <person name="Glass J.I."/>
            <person name="Rusch D."/>
            <person name="Podicherti R."/>
            <person name="Tsui H.-C.T."/>
            <person name="Winkler M.E."/>
        </authorList>
    </citation>
    <scope>NUCLEOTIDE SEQUENCE</scope>
</reference>
<gene>
    <name evidence="1" type="ORF">METZ01_LOCUS229746</name>
</gene>
<dbReference type="EMBL" id="UINC01056636">
    <property type="protein sequence ID" value="SVB76892.1"/>
    <property type="molecule type" value="Genomic_DNA"/>
</dbReference>
<feature type="non-terminal residue" evidence="1">
    <location>
        <position position="157"/>
    </location>
</feature>